<keyword evidence="2" id="KW-1185">Reference proteome</keyword>
<gene>
    <name evidence="1" type="ORF">SAMN05216591_4414</name>
</gene>
<protein>
    <submittedName>
        <fullName evidence="1">Uncharacterized protein</fullName>
    </submittedName>
</protein>
<evidence type="ECO:0000313" key="2">
    <source>
        <dbReference type="Proteomes" id="UP000182858"/>
    </source>
</evidence>
<evidence type="ECO:0000313" key="1">
    <source>
        <dbReference type="EMBL" id="SDF93282.1"/>
    </source>
</evidence>
<dbReference type="Proteomes" id="UP000182858">
    <property type="component" value="Chromosome I"/>
</dbReference>
<dbReference type="EMBL" id="LT629689">
    <property type="protein sequence ID" value="SDF93282.1"/>
    <property type="molecule type" value="Genomic_DNA"/>
</dbReference>
<organism evidence="1 2">
    <name type="scientific">Pseudomonas extremaustralis</name>
    <dbReference type="NCBI Taxonomy" id="359110"/>
    <lineage>
        <taxon>Bacteria</taxon>
        <taxon>Pseudomonadati</taxon>
        <taxon>Pseudomonadota</taxon>
        <taxon>Gammaproteobacteria</taxon>
        <taxon>Pseudomonadales</taxon>
        <taxon>Pseudomonadaceae</taxon>
        <taxon>Pseudomonas</taxon>
    </lineage>
</organism>
<accession>A0ABY0NQK4</accession>
<reference evidence="1 2" key="1">
    <citation type="submission" date="2016-10" db="EMBL/GenBank/DDBJ databases">
        <authorList>
            <person name="Varghese N."/>
            <person name="Submissions S."/>
        </authorList>
    </citation>
    <scope>NUCLEOTIDE SEQUENCE [LARGE SCALE GENOMIC DNA]</scope>
    <source>
        <strain evidence="1 2">DSM 17835</strain>
    </source>
</reference>
<proteinExistence type="predicted"/>
<name>A0ABY0NQK4_9PSED</name>
<sequence>MLAKNVNDNAALSDSPRRLCVLREQARSYTYCHSRILYQATYNAGKNSSVSKVAMMIPPIIA</sequence>